<keyword evidence="2" id="KW-1185">Reference proteome</keyword>
<evidence type="ECO:0000313" key="2">
    <source>
        <dbReference type="Proteomes" id="UP000321158"/>
    </source>
</evidence>
<reference evidence="1" key="1">
    <citation type="journal article" date="2019" name="Microbiol. Resour. Announc.">
        <title>Complete Genome Sequence of two Klebsiella pneumoniae phages isolated as part of international effort.</title>
        <authorList>
            <person name="Yerushalmy O."/>
            <person name="Glazer S."/>
            <person name="Nir-Paz R."/>
            <person name="Tuomala H."/>
            <person name="Skurnik M."/>
            <person name="Kiljunen S."/>
            <person name="Hazan R."/>
        </authorList>
    </citation>
    <scope>NUCLEOTIDE SEQUENCE [LARGE SCALE GENOMIC DNA]</scope>
</reference>
<dbReference type="GeneID" id="55813520"/>
<proteinExistence type="predicted"/>
<dbReference type="RefSeq" id="YP_009884168.1">
    <property type="nucleotide sequence ID" value="NC_049467.1"/>
</dbReference>
<evidence type="ECO:0000313" key="1">
    <source>
        <dbReference type="EMBL" id="QEA03359.1"/>
    </source>
</evidence>
<dbReference type="Proteomes" id="UP000321158">
    <property type="component" value="Segment"/>
</dbReference>
<organism evidence="1 2">
    <name type="scientific">Klebsiella phage KpCHEMY26</name>
    <dbReference type="NCBI Taxonomy" id="2596966"/>
    <lineage>
        <taxon>Viruses</taxon>
        <taxon>Duplodnaviria</taxon>
        <taxon>Heunggongvirae</taxon>
        <taxon>Uroviricota</taxon>
        <taxon>Caudoviricetes</taxon>
        <taxon>Schitoviridae</taxon>
        <taxon>Humphriesvirinae</taxon>
        <taxon>Pylasvirus</taxon>
        <taxon>Pylasvirus KpCHEMY26</taxon>
    </lineage>
</organism>
<accession>A0A5B8R4N1</accession>
<dbReference type="EMBL" id="MN163281">
    <property type="protein sequence ID" value="QEA03359.1"/>
    <property type="molecule type" value="Genomic_DNA"/>
</dbReference>
<dbReference type="KEGG" id="vg:55813520"/>
<protein>
    <submittedName>
        <fullName evidence="1">Uncharacterized protein</fullName>
    </submittedName>
</protein>
<sequence length="79" mass="8804">MAKSGFASLKAYVENGVLSELFYGITPPDGVDIQTINVQKLYAELLKGLELMATQDFSDSEKQKIGYFIEFTEDSYKAP</sequence>
<name>A0A5B8R4N1_9CAUD</name>